<evidence type="ECO:0000313" key="3">
    <source>
        <dbReference type="Proteomes" id="UP001500432"/>
    </source>
</evidence>
<organism evidence="2 3">
    <name type="scientific">Sinomonas flava</name>
    <dbReference type="NCBI Taxonomy" id="496857"/>
    <lineage>
        <taxon>Bacteria</taxon>
        <taxon>Bacillati</taxon>
        <taxon>Actinomycetota</taxon>
        <taxon>Actinomycetes</taxon>
        <taxon>Micrococcales</taxon>
        <taxon>Micrococcaceae</taxon>
        <taxon>Sinomonas</taxon>
    </lineage>
</organism>
<keyword evidence="1" id="KW-0812">Transmembrane</keyword>
<keyword evidence="3" id="KW-1185">Reference proteome</keyword>
<evidence type="ECO:0000313" key="2">
    <source>
        <dbReference type="EMBL" id="GAA2202324.1"/>
    </source>
</evidence>
<dbReference type="EMBL" id="BAAAQW010000010">
    <property type="protein sequence ID" value="GAA2202324.1"/>
    <property type="molecule type" value="Genomic_DNA"/>
</dbReference>
<dbReference type="Proteomes" id="UP001500432">
    <property type="component" value="Unassembled WGS sequence"/>
</dbReference>
<comment type="caution">
    <text evidence="2">The sequence shown here is derived from an EMBL/GenBank/DDBJ whole genome shotgun (WGS) entry which is preliminary data.</text>
</comment>
<feature type="transmembrane region" description="Helical" evidence="1">
    <location>
        <begin position="215"/>
        <end position="240"/>
    </location>
</feature>
<keyword evidence="1" id="KW-0472">Membrane</keyword>
<reference evidence="3" key="1">
    <citation type="journal article" date="2019" name="Int. J. Syst. Evol. Microbiol.">
        <title>The Global Catalogue of Microorganisms (GCM) 10K type strain sequencing project: providing services to taxonomists for standard genome sequencing and annotation.</title>
        <authorList>
            <consortium name="The Broad Institute Genomics Platform"/>
            <consortium name="The Broad Institute Genome Sequencing Center for Infectious Disease"/>
            <person name="Wu L."/>
            <person name="Ma J."/>
        </authorList>
    </citation>
    <scope>NUCLEOTIDE SEQUENCE [LARGE SCALE GENOMIC DNA]</scope>
    <source>
        <strain evidence="3">JCM 16034</strain>
    </source>
</reference>
<feature type="transmembrane region" description="Helical" evidence="1">
    <location>
        <begin position="97"/>
        <end position="119"/>
    </location>
</feature>
<accession>A0ABP5NRX1</accession>
<feature type="transmembrane region" description="Helical" evidence="1">
    <location>
        <begin position="61"/>
        <end position="85"/>
    </location>
</feature>
<evidence type="ECO:0000256" key="1">
    <source>
        <dbReference type="SAM" id="Phobius"/>
    </source>
</evidence>
<gene>
    <name evidence="2" type="ORF">GCM10009849_30290</name>
</gene>
<proteinExistence type="predicted"/>
<keyword evidence="1" id="KW-1133">Transmembrane helix</keyword>
<protein>
    <submittedName>
        <fullName evidence="2">Uncharacterized protein</fullName>
    </submittedName>
</protein>
<feature type="transmembrane region" description="Helical" evidence="1">
    <location>
        <begin position="139"/>
        <end position="162"/>
    </location>
</feature>
<dbReference type="RefSeq" id="WP_344300610.1">
    <property type="nucleotide sequence ID" value="NZ_BAAAQW010000010.1"/>
</dbReference>
<name>A0ABP5NRX1_9MICC</name>
<sequence>MTVHVAAAAALGLLALLRLPTLVRRGDCVFFVAVFAAVASALDVAPIATAVDAAVGVRGMAALLGGLLMIAAFGAIRLSVLRAVVPETDVQDEVQRAILLACVAAAMYLGSFLCMWLVAPGNPGVGEALLTRVAKESDVGAFVCGTVLNGFLALASLSVLRACLRHVPDMASTAFRMGFACVGAGSVLRIGSQAVQETRGVLIMLGRPELGAVPLDSLSLVLGGTSMLVMALGLTLPALLRHLGPLGLRHRLQLLRLVRVWRRTTAAYPEVVVHRSLTPAHGVFSGEPRAYLHRAVVELIDCEVLSGGRLFTDRERGALWQAESMLYASPVRAAG</sequence>